<evidence type="ECO:0000259" key="4">
    <source>
        <dbReference type="PROSITE" id="PS50110"/>
    </source>
</evidence>
<evidence type="ECO:0000256" key="3">
    <source>
        <dbReference type="PROSITE-ProRule" id="PRU00169"/>
    </source>
</evidence>
<dbReference type="HOGENOM" id="CLU_000445_92_10_9"/>
<name>A0A0E2HE40_9FIRM</name>
<dbReference type="InterPro" id="IPR043128">
    <property type="entry name" value="Rev_trsase/Diguanyl_cyclase"/>
</dbReference>
<sequence length="823" mass="94168">MENCRKQKILIADDSELNREILSAMLEDEYNIMEAENGIQAVAALSEHRTDIAMLLLDITMPEMDGFAVLDYMNKYHWIEEIPVIVISAEDNPASIKRAYDLGVTDYMGRPFDTTVVRRRIANTLLLYAKQRRLLHIVADQIYEKEKSNQLMVSILSHIVEFRNGESGFHVIHINLITRLLLKRLVQKTDTYMLSNADIALISLASAFHDIGKISIPDEVLNKPGRLTAKEFEIMKRHSMVGADMLHELPVQERNEPLIRVAYEICRWHHERYDGGGYPDGLQGDDIPISAQVVSLADVYDALTSERCYKKAYSHEQAMDMILNGQCGAFNPLLLECLKEIGSTLQEELKINSGTSYGTQEFQDMANQLQAPELVSSERVLRMLEYERQRVQFLTDAAKDIIFFYSESPPLLNLNEPGVLKLGLDKNMTDPMQNPLLLANIPPDSLNRLKDKLGAASPAEPIVQMELEIRIEGELRWNRLICRTLWGAETDERYMGIAGTLIDVHDEYRHITSLKEEIYHYEVENNRLNIIGHERNGHRAVTGKEAWLLMRLLDTVFDAVRLVDASTNYEIHVDRTGTMRKVPYNCYAVWSRDSRCDNCISAKCLSQKSRFEKFEFLGNEIYFVIAYYVEVDGQPCSMEMITRMTEDTLFDGRGKEEVVQAIFEYNKKVYIDSLTGVNNRRYYEEQLRELSGVDAVLFADVDKFKNVNDLYGHQTGDMVLRLIADAICSSVRKSDSVVRYGGDEFIVIFRNIPFHIFKERAMDIQRRIKALSIEEYPDICFSASIGGIYGPGNTAELLQTADEQMYRAKREGCGICLARGEMQ</sequence>
<dbReference type="PATRIC" id="fig|999408.3.peg.1144"/>
<dbReference type="SUPFAM" id="SSF109604">
    <property type="entry name" value="HD-domain/PDEase-like"/>
    <property type="match status" value="1"/>
</dbReference>
<feature type="modified residue" description="4-aspartylphosphate" evidence="3">
    <location>
        <position position="58"/>
    </location>
</feature>
<dbReference type="SMART" id="SM00471">
    <property type="entry name" value="HDc"/>
    <property type="match status" value="1"/>
</dbReference>
<dbReference type="Gene3D" id="3.40.50.2300">
    <property type="match status" value="1"/>
</dbReference>
<dbReference type="Pfam" id="PF13487">
    <property type="entry name" value="HD_5"/>
    <property type="match status" value="1"/>
</dbReference>
<dbReference type="InterPro" id="IPR052020">
    <property type="entry name" value="Cyclic_di-GMP/3'3'-cGAMP_PDE"/>
</dbReference>
<feature type="domain" description="Response regulatory" evidence="4">
    <location>
        <begin position="8"/>
        <end position="125"/>
    </location>
</feature>
<dbReference type="GO" id="GO:0000160">
    <property type="term" value="P:phosphorelay signal transduction system"/>
    <property type="evidence" value="ECO:0007669"/>
    <property type="project" value="InterPro"/>
</dbReference>
<evidence type="ECO:0000313" key="7">
    <source>
        <dbReference type="EMBL" id="ENZ18752.1"/>
    </source>
</evidence>
<proteinExistence type="predicted"/>
<dbReference type="PROSITE" id="PS51832">
    <property type="entry name" value="HD_GYP"/>
    <property type="match status" value="1"/>
</dbReference>
<dbReference type="AlphaFoldDB" id="A0A0E2HE40"/>
<dbReference type="EMBL" id="AGYR01000007">
    <property type="protein sequence ID" value="ENZ18752.1"/>
    <property type="molecule type" value="Genomic_DNA"/>
</dbReference>
<dbReference type="SUPFAM" id="SSF55073">
    <property type="entry name" value="Nucleotide cyclase"/>
    <property type="match status" value="1"/>
</dbReference>
<keyword evidence="3" id="KW-0597">Phosphoprotein</keyword>
<organism evidence="7 8">
    <name type="scientific">[Clostridium] clostridioforme 90A8</name>
    <dbReference type="NCBI Taxonomy" id="999408"/>
    <lineage>
        <taxon>Bacteria</taxon>
        <taxon>Bacillati</taxon>
        <taxon>Bacillota</taxon>
        <taxon>Clostridia</taxon>
        <taxon>Lachnospirales</taxon>
        <taxon>Lachnospiraceae</taxon>
        <taxon>Enterocloster</taxon>
    </lineage>
</organism>
<dbReference type="PROSITE" id="PS50887">
    <property type="entry name" value="GGDEF"/>
    <property type="match status" value="1"/>
</dbReference>
<evidence type="ECO:0000313" key="8">
    <source>
        <dbReference type="Proteomes" id="UP000013085"/>
    </source>
</evidence>
<dbReference type="Pfam" id="PF00072">
    <property type="entry name" value="Response_reg"/>
    <property type="match status" value="1"/>
</dbReference>
<dbReference type="SMART" id="SM00267">
    <property type="entry name" value="GGDEF"/>
    <property type="match status" value="1"/>
</dbReference>
<comment type="caution">
    <text evidence="7">The sequence shown here is derived from an EMBL/GenBank/DDBJ whole genome shotgun (WGS) entry which is preliminary data.</text>
</comment>
<dbReference type="CDD" id="cd01949">
    <property type="entry name" value="GGDEF"/>
    <property type="match status" value="1"/>
</dbReference>
<dbReference type="Pfam" id="PF00990">
    <property type="entry name" value="GGDEF"/>
    <property type="match status" value="1"/>
</dbReference>
<dbReference type="Proteomes" id="UP000013085">
    <property type="component" value="Unassembled WGS sequence"/>
</dbReference>
<feature type="domain" description="HD-GYP" evidence="6">
    <location>
        <begin position="145"/>
        <end position="354"/>
    </location>
</feature>
<dbReference type="InterPro" id="IPR037522">
    <property type="entry name" value="HD_GYP_dom"/>
</dbReference>
<dbReference type="SUPFAM" id="SSF52172">
    <property type="entry name" value="CheY-like"/>
    <property type="match status" value="1"/>
</dbReference>
<dbReference type="RefSeq" id="WP_002594924.1">
    <property type="nucleotide sequence ID" value="NZ_KB850998.1"/>
</dbReference>
<dbReference type="InterPro" id="IPR001789">
    <property type="entry name" value="Sig_transdc_resp-reg_receiver"/>
</dbReference>
<dbReference type="CDD" id="cd00077">
    <property type="entry name" value="HDc"/>
    <property type="match status" value="1"/>
</dbReference>
<gene>
    <name evidence="7" type="ORF">HMPREF1090_01069</name>
</gene>
<protein>
    <recommendedName>
        <fullName evidence="1">Stage 0 sporulation protein A homolog</fullName>
    </recommendedName>
</protein>
<accession>A0A0E2HE40</accession>
<dbReference type="Gene3D" id="1.10.3210.10">
    <property type="entry name" value="Hypothetical protein af1432"/>
    <property type="match status" value="1"/>
</dbReference>
<reference evidence="7 8" key="1">
    <citation type="submission" date="2013-01" db="EMBL/GenBank/DDBJ databases">
        <title>The Genome Sequence of Clostridium clostridioforme 90A8.</title>
        <authorList>
            <consortium name="The Broad Institute Genome Sequencing Platform"/>
            <person name="Earl A."/>
            <person name="Ward D."/>
            <person name="Feldgarden M."/>
            <person name="Gevers D."/>
            <person name="Courvalin P."/>
            <person name="Lambert T."/>
            <person name="Walker B."/>
            <person name="Young S.K."/>
            <person name="Zeng Q."/>
            <person name="Gargeya S."/>
            <person name="Fitzgerald M."/>
            <person name="Haas B."/>
            <person name="Abouelleil A."/>
            <person name="Alvarado L."/>
            <person name="Arachchi H.M."/>
            <person name="Berlin A.M."/>
            <person name="Chapman S.B."/>
            <person name="Dewar J."/>
            <person name="Goldberg J."/>
            <person name="Griggs A."/>
            <person name="Gujja S."/>
            <person name="Hansen M."/>
            <person name="Howarth C."/>
            <person name="Imamovic A."/>
            <person name="Larimer J."/>
            <person name="McCowan C."/>
            <person name="Murphy C."/>
            <person name="Neiman D."/>
            <person name="Pearson M."/>
            <person name="Priest M."/>
            <person name="Roberts A."/>
            <person name="Saif S."/>
            <person name="Shea T."/>
            <person name="Sisk P."/>
            <person name="Sykes S."/>
            <person name="Wortman J."/>
            <person name="Nusbaum C."/>
            <person name="Birren B."/>
        </authorList>
    </citation>
    <scope>NUCLEOTIDE SEQUENCE [LARGE SCALE GENOMIC DNA]</scope>
    <source>
        <strain evidence="7 8">90A8</strain>
    </source>
</reference>
<dbReference type="InterPro" id="IPR000160">
    <property type="entry name" value="GGDEF_dom"/>
</dbReference>
<dbReference type="InterPro" id="IPR003607">
    <property type="entry name" value="HD/PDEase_dom"/>
</dbReference>
<dbReference type="InterPro" id="IPR011006">
    <property type="entry name" value="CheY-like_superfamily"/>
</dbReference>
<dbReference type="PANTHER" id="PTHR45228">
    <property type="entry name" value="CYCLIC DI-GMP PHOSPHODIESTERASE TM_0186-RELATED"/>
    <property type="match status" value="1"/>
</dbReference>
<feature type="domain" description="GGDEF" evidence="5">
    <location>
        <begin position="692"/>
        <end position="823"/>
    </location>
</feature>
<dbReference type="InterPro" id="IPR029787">
    <property type="entry name" value="Nucleotide_cyclase"/>
</dbReference>
<evidence type="ECO:0000259" key="6">
    <source>
        <dbReference type="PROSITE" id="PS51832"/>
    </source>
</evidence>
<evidence type="ECO:0000256" key="2">
    <source>
        <dbReference type="ARBA" id="ARBA00024867"/>
    </source>
</evidence>
<dbReference type="NCBIfam" id="TIGR00254">
    <property type="entry name" value="GGDEF"/>
    <property type="match status" value="1"/>
</dbReference>
<dbReference type="Gene3D" id="3.30.70.270">
    <property type="match status" value="1"/>
</dbReference>
<dbReference type="PANTHER" id="PTHR45228:SF5">
    <property type="entry name" value="CYCLIC DI-GMP PHOSPHODIESTERASE VC_1348-RELATED"/>
    <property type="match status" value="1"/>
</dbReference>
<evidence type="ECO:0000256" key="1">
    <source>
        <dbReference type="ARBA" id="ARBA00018672"/>
    </source>
</evidence>
<evidence type="ECO:0000259" key="5">
    <source>
        <dbReference type="PROSITE" id="PS50887"/>
    </source>
</evidence>
<dbReference type="PROSITE" id="PS50110">
    <property type="entry name" value="RESPONSE_REGULATORY"/>
    <property type="match status" value="1"/>
</dbReference>
<dbReference type="SMART" id="SM00448">
    <property type="entry name" value="REC"/>
    <property type="match status" value="1"/>
</dbReference>
<comment type="function">
    <text evidence="2">May play the central regulatory role in sporulation. It may be an element of the effector pathway responsible for the activation of sporulation genes in response to nutritional stress. Spo0A may act in concert with spo0H (a sigma factor) to control the expression of some genes that are critical to the sporulation process.</text>
</comment>